<keyword evidence="1" id="KW-0472">Membrane</keyword>
<proteinExistence type="predicted"/>
<evidence type="ECO:0000313" key="2">
    <source>
        <dbReference type="EMBL" id="KAF2607196.1"/>
    </source>
</evidence>
<gene>
    <name evidence="2" type="ORF">F2Q68_00046387</name>
</gene>
<feature type="transmembrane region" description="Helical" evidence="1">
    <location>
        <begin position="129"/>
        <end position="149"/>
    </location>
</feature>
<sequence>METVAAEEIERAVRRVMEEGSDVRKRVKEMAEKCHVALEDGGSSQVALQKFIRDVVENVVVSENDGKTKVKTMLTAPRTHDMIRVKIQTLGLIHLLYFTVNDISSKSPTYSMLDLLFFHLSVVAEIRRYGFIFSLLLHVGAGLFILQLFRVESRHVHSKHNKYSFGYGSFVSERLLKFILGIKVHNRRTPVERHDYYSIHTTRTRTTGENQLTLKGWITILQANMKHNKFKKTEDFVQDSTREGITILPSSPGFGDYLIERADRVKLLPAESYDEKLGGDFDSTENNPRHIFLGRYCKTPRLQHLQNITAYADRAWIKPLSNSLGEFRMNF</sequence>
<dbReference type="Proteomes" id="UP000712281">
    <property type="component" value="Unassembled WGS sequence"/>
</dbReference>
<protein>
    <submittedName>
        <fullName evidence="2">Uncharacterized protein</fullName>
    </submittedName>
</protein>
<keyword evidence="1" id="KW-1133">Transmembrane helix</keyword>
<name>A0A8S9LPI2_BRACR</name>
<dbReference type="SUPFAM" id="SSF53756">
    <property type="entry name" value="UDP-Glycosyltransferase/glycogen phosphorylase"/>
    <property type="match status" value="1"/>
</dbReference>
<keyword evidence="1" id="KW-0812">Transmembrane</keyword>
<evidence type="ECO:0000256" key="1">
    <source>
        <dbReference type="SAM" id="Phobius"/>
    </source>
</evidence>
<dbReference type="EMBL" id="QGKW02000276">
    <property type="protein sequence ID" value="KAF2607196.1"/>
    <property type="molecule type" value="Genomic_DNA"/>
</dbReference>
<dbReference type="AlphaFoldDB" id="A0A8S9LPI2"/>
<evidence type="ECO:0000313" key="3">
    <source>
        <dbReference type="Proteomes" id="UP000712281"/>
    </source>
</evidence>
<dbReference type="Gene3D" id="3.40.50.2000">
    <property type="entry name" value="Glycogen Phosphorylase B"/>
    <property type="match status" value="2"/>
</dbReference>
<accession>A0A8S9LPI2</accession>
<reference evidence="2" key="1">
    <citation type="submission" date="2019-12" db="EMBL/GenBank/DDBJ databases">
        <title>Genome sequencing and annotation of Brassica cretica.</title>
        <authorList>
            <person name="Studholme D.J."/>
            <person name="Sarris P.F."/>
        </authorList>
    </citation>
    <scope>NUCLEOTIDE SEQUENCE</scope>
    <source>
        <strain evidence="2">PFS-001/15</strain>
        <tissue evidence="2">Leaf</tissue>
    </source>
</reference>
<comment type="caution">
    <text evidence="2">The sequence shown here is derived from an EMBL/GenBank/DDBJ whole genome shotgun (WGS) entry which is preliminary data.</text>
</comment>
<organism evidence="2 3">
    <name type="scientific">Brassica cretica</name>
    <name type="common">Mustard</name>
    <dbReference type="NCBI Taxonomy" id="69181"/>
    <lineage>
        <taxon>Eukaryota</taxon>
        <taxon>Viridiplantae</taxon>
        <taxon>Streptophyta</taxon>
        <taxon>Embryophyta</taxon>
        <taxon>Tracheophyta</taxon>
        <taxon>Spermatophyta</taxon>
        <taxon>Magnoliopsida</taxon>
        <taxon>eudicotyledons</taxon>
        <taxon>Gunneridae</taxon>
        <taxon>Pentapetalae</taxon>
        <taxon>rosids</taxon>
        <taxon>malvids</taxon>
        <taxon>Brassicales</taxon>
        <taxon>Brassicaceae</taxon>
        <taxon>Brassiceae</taxon>
        <taxon>Brassica</taxon>
    </lineage>
</organism>